<feature type="domain" description="Prokaryotic-type class I peptide chain release factors" evidence="3">
    <location>
        <begin position="173"/>
        <end position="189"/>
    </location>
</feature>
<dbReference type="Gene3D" id="3.30.70.1660">
    <property type="match status" value="1"/>
</dbReference>
<dbReference type="PANTHER" id="PTHR43116:SF3">
    <property type="entry name" value="CLASS I PEPTIDE CHAIN RELEASE FACTOR"/>
    <property type="match status" value="1"/>
</dbReference>
<dbReference type="AlphaFoldDB" id="A0A2M8LBZ5"/>
<dbReference type="SMART" id="SM00937">
    <property type="entry name" value="PCRF"/>
    <property type="match status" value="1"/>
</dbReference>
<comment type="caution">
    <text evidence="4">The sequence shown here is derived from an EMBL/GenBank/DDBJ whole genome shotgun (WGS) entry which is preliminary data.</text>
</comment>
<proteinExistence type="inferred from homology"/>
<dbReference type="Proteomes" id="UP000230959">
    <property type="component" value="Unassembled WGS sequence"/>
</dbReference>
<name>A0A2M8LBZ5_9BACT</name>
<evidence type="ECO:0000256" key="2">
    <source>
        <dbReference type="ARBA" id="ARBA00022481"/>
    </source>
</evidence>
<dbReference type="Gene3D" id="3.30.160.20">
    <property type="match status" value="1"/>
</dbReference>
<protein>
    <submittedName>
        <fullName evidence="4">Peptide chain release factor 2</fullName>
    </submittedName>
</protein>
<gene>
    <name evidence="4" type="ORF">COV02_00050</name>
</gene>
<keyword evidence="2" id="KW-0488">Methylation</keyword>
<accession>A0A2M8LBZ5</accession>
<dbReference type="PROSITE" id="PS00745">
    <property type="entry name" value="RF_PROK_I"/>
    <property type="match status" value="1"/>
</dbReference>
<dbReference type="SUPFAM" id="SSF75620">
    <property type="entry name" value="Release factor"/>
    <property type="match status" value="1"/>
</dbReference>
<dbReference type="Pfam" id="PF00472">
    <property type="entry name" value="RF-1"/>
    <property type="match status" value="1"/>
</dbReference>
<comment type="similarity">
    <text evidence="1">Belongs to the prokaryotic/mitochondrial release factor family.</text>
</comment>
<dbReference type="Pfam" id="PF03462">
    <property type="entry name" value="PCRF"/>
    <property type="match status" value="1"/>
</dbReference>
<sequence length="295" mass="33744">MKTNKEEISQKIKDLEESMQFADFWQDKIKAQEVIREIGELKNKLEGVGKYDKGDAVLTLFAGAGGDDAEDWAGILFNMYRRYAEKQNWTAKILHEHRSETGGYKNISFELEGKGVYGKIKKEAGVHRLVRVSPFSAKKLRHTSFALLEITPKFVAPEEVEIKEGDLRIDLMRAGGAGGQNVNKRETAVRAVHLPSGIAAHVDSERSQAQNKERAIQLLKAKLYRVMLKEREEEKDSMRIAQKVEPEWGSQIRSYVFHPYRMVKDHRTEVETSDVDGVLEGDIDEFIEAEKDFRF</sequence>
<dbReference type="InterPro" id="IPR005139">
    <property type="entry name" value="PCRF"/>
</dbReference>
<evidence type="ECO:0000313" key="4">
    <source>
        <dbReference type="EMBL" id="PJE74126.1"/>
    </source>
</evidence>
<dbReference type="InterPro" id="IPR000352">
    <property type="entry name" value="Pep_chain_release_fac_I"/>
</dbReference>
<evidence type="ECO:0000313" key="5">
    <source>
        <dbReference type="Proteomes" id="UP000230959"/>
    </source>
</evidence>
<reference evidence="5" key="1">
    <citation type="submission" date="2017-09" db="EMBL/GenBank/DDBJ databases">
        <title>Depth-based differentiation of microbial function through sediment-hosted aquifers and enrichment of novel symbionts in the deep terrestrial subsurface.</title>
        <authorList>
            <person name="Probst A.J."/>
            <person name="Ladd B."/>
            <person name="Jarett J.K."/>
            <person name="Geller-Mcgrath D.E."/>
            <person name="Sieber C.M.K."/>
            <person name="Emerson J.B."/>
            <person name="Anantharaman K."/>
            <person name="Thomas B.C."/>
            <person name="Malmstrom R."/>
            <person name="Stieglmeier M."/>
            <person name="Klingl A."/>
            <person name="Woyke T."/>
            <person name="Ryan C.M."/>
            <person name="Banfield J.F."/>
        </authorList>
    </citation>
    <scope>NUCLEOTIDE SEQUENCE [LARGE SCALE GENOMIC DNA]</scope>
</reference>
<evidence type="ECO:0000256" key="1">
    <source>
        <dbReference type="ARBA" id="ARBA00010835"/>
    </source>
</evidence>
<organism evidence="4 5">
    <name type="scientific">Candidatus Terrybacteria bacterium CG10_big_fil_rev_8_21_14_0_10_41_10</name>
    <dbReference type="NCBI Taxonomy" id="1975026"/>
    <lineage>
        <taxon>Bacteria</taxon>
        <taxon>Candidatus Terryibacteriota</taxon>
    </lineage>
</organism>
<dbReference type="EMBL" id="PFER01000002">
    <property type="protein sequence ID" value="PJE74126.1"/>
    <property type="molecule type" value="Genomic_DNA"/>
</dbReference>
<evidence type="ECO:0000259" key="3">
    <source>
        <dbReference type="PROSITE" id="PS00745"/>
    </source>
</evidence>
<dbReference type="PANTHER" id="PTHR43116">
    <property type="entry name" value="PEPTIDE CHAIN RELEASE FACTOR 2"/>
    <property type="match status" value="1"/>
</dbReference>
<dbReference type="GO" id="GO:0003747">
    <property type="term" value="F:translation release factor activity"/>
    <property type="evidence" value="ECO:0007669"/>
    <property type="project" value="InterPro"/>
</dbReference>
<dbReference type="InterPro" id="IPR045853">
    <property type="entry name" value="Pep_chain_release_fac_I_sf"/>
</dbReference>
<dbReference type="GO" id="GO:0005737">
    <property type="term" value="C:cytoplasm"/>
    <property type="evidence" value="ECO:0007669"/>
    <property type="project" value="UniProtKB-ARBA"/>
</dbReference>